<organism evidence="5 6">
    <name type="scientific">Methylobacterium soli</name>
    <dbReference type="NCBI Taxonomy" id="553447"/>
    <lineage>
        <taxon>Bacteria</taxon>
        <taxon>Pseudomonadati</taxon>
        <taxon>Pseudomonadota</taxon>
        <taxon>Alphaproteobacteria</taxon>
        <taxon>Hyphomicrobiales</taxon>
        <taxon>Methylobacteriaceae</taxon>
        <taxon>Methylobacterium</taxon>
    </lineage>
</organism>
<dbReference type="Pfam" id="PF08241">
    <property type="entry name" value="Methyltransf_11"/>
    <property type="match status" value="1"/>
</dbReference>
<dbReference type="Gene3D" id="1.10.10.2560">
    <property type="match status" value="1"/>
</dbReference>
<dbReference type="AlphaFoldDB" id="A0A6L3SXX1"/>
<keyword evidence="3 5" id="KW-0808">Transferase</keyword>
<dbReference type="GO" id="GO:0008757">
    <property type="term" value="F:S-adenosylmethionine-dependent methyltransferase activity"/>
    <property type="evidence" value="ECO:0007669"/>
    <property type="project" value="InterPro"/>
</dbReference>
<name>A0A6L3SXX1_9HYPH</name>
<dbReference type="InterPro" id="IPR051052">
    <property type="entry name" value="Diverse_substrate_MTase"/>
</dbReference>
<evidence type="ECO:0000256" key="3">
    <source>
        <dbReference type="ARBA" id="ARBA00022679"/>
    </source>
</evidence>
<comment type="similarity">
    <text evidence="1">Belongs to the methyltransferase superfamily.</text>
</comment>
<evidence type="ECO:0000259" key="4">
    <source>
        <dbReference type="Pfam" id="PF08241"/>
    </source>
</evidence>
<feature type="domain" description="Methyltransferase type 11" evidence="4">
    <location>
        <begin position="43"/>
        <end position="131"/>
    </location>
</feature>
<dbReference type="CDD" id="cd02440">
    <property type="entry name" value="AdoMet_MTases"/>
    <property type="match status" value="1"/>
</dbReference>
<sequence length="255" mass="27245">MSGADFKDHFSARSSAYAAHRPTYPAELAAHLTALAPARDRALDCGCGSGQLSVLLAEHFAQVIATDASAAQVANATPHPKIHYRVAPAEQSGLPAGSIDLVSVAQAAHWLDLDAFYAEARRVARPGAILALISYGILRVEGEPGPVVDHFYRAVAGPHWPPERRHVETGYRSLPFPVPDLSTPDLPTPDLAIMVSWGLADLIGYVDTWSAVRALEAASGPGPVERFRAALAACWGDPAARRSVRWPLALRLGRL</sequence>
<accession>A0A6L3SXX1</accession>
<dbReference type="OrthoDB" id="9797252at2"/>
<proteinExistence type="inferred from homology"/>
<dbReference type="InterPro" id="IPR029063">
    <property type="entry name" value="SAM-dependent_MTases_sf"/>
</dbReference>
<dbReference type="EMBL" id="VZZK01000011">
    <property type="protein sequence ID" value="KAB1078831.1"/>
    <property type="molecule type" value="Genomic_DNA"/>
</dbReference>
<evidence type="ECO:0000256" key="2">
    <source>
        <dbReference type="ARBA" id="ARBA00022603"/>
    </source>
</evidence>
<evidence type="ECO:0000313" key="6">
    <source>
        <dbReference type="Proteomes" id="UP000474159"/>
    </source>
</evidence>
<dbReference type="Proteomes" id="UP000474159">
    <property type="component" value="Unassembled WGS sequence"/>
</dbReference>
<dbReference type="RefSeq" id="WP_151000365.1">
    <property type="nucleotide sequence ID" value="NZ_BPQY01000390.1"/>
</dbReference>
<keyword evidence="6" id="KW-1185">Reference proteome</keyword>
<gene>
    <name evidence="5" type="ORF">F6X53_12505</name>
</gene>
<reference evidence="5 6" key="1">
    <citation type="submission" date="2019-09" db="EMBL/GenBank/DDBJ databases">
        <title>YIM 48816 draft genome.</title>
        <authorList>
            <person name="Jiang L."/>
        </authorList>
    </citation>
    <scope>NUCLEOTIDE SEQUENCE [LARGE SCALE GENOMIC DNA]</scope>
    <source>
        <strain evidence="5 6">YIM 48816</strain>
    </source>
</reference>
<evidence type="ECO:0000313" key="5">
    <source>
        <dbReference type="EMBL" id="KAB1078831.1"/>
    </source>
</evidence>
<keyword evidence="2 5" id="KW-0489">Methyltransferase</keyword>
<dbReference type="InterPro" id="IPR013216">
    <property type="entry name" value="Methyltransf_11"/>
</dbReference>
<comment type="caution">
    <text evidence="5">The sequence shown here is derived from an EMBL/GenBank/DDBJ whole genome shotgun (WGS) entry which is preliminary data.</text>
</comment>
<dbReference type="PANTHER" id="PTHR44942">
    <property type="entry name" value="METHYLTRANSF_11 DOMAIN-CONTAINING PROTEIN"/>
    <property type="match status" value="1"/>
</dbReference>
<dbReference type="Gene3D" id="3.40.50.150">
    <property type="entry name" value="Vaccinia Virus protein VP39"/>
    <property type="match status" value="1"/>
</dbReference>
<protein>
    <submittedName>
        <fullName evidence="5">Class I SAM-dependent methyltransferase</fullName>
    </submittedName>
</protein>
<dbReference type="GO" id="GO:0032259">
    <property type="term" value="P:methylation"/>
    <property type="evidence" value="ECO:0007669"/>
    <property type="project" value="UniProtKB-KW"/>
</dbReference>
<dbReference type="SUPFAM" id="SSF53335">
    <property type="entry name" value="S-adenosyl-L-methionine-dependent methyltransferases"/>
    <property type="match status" value="1"/>
</dbReference>
<evidence type="ECO:0000256" key="1">
    <source>
        <dbReference type="ARBA" id="ARBA00008361"/>
    </source>
</evidence>
<dbReference type="PANTHER" id="PTHR44942:SF4">
    <property type="entry name" value="METHYLTRANSFERASE TYPE 11 DOMAIN-CONTAINING PROTEIN"/>
    <property type="match status" value="1"/>
</dbReference>